<gene>
    <name evidence="4" type="ORF">N7330_16840</name>
</gene>
<keyword evidence="2" id="KW-0479">Metal-binding</keyword>
<accession>A0AA42HUD1</accession>
<dbReference type="SUPFAM" id="SSF47188">
    <property type="entry name" value="Hemerythrin-like"/>
    <property type="match status" value="1"/>
</dbReference>
<comment type="similarity">
    <text evidence="1">Belongs to the hemerythrin family.</text>
</comment>
<dbReference type="Gene3D" id="1.20.120.50">
    <property type="entry name" value="Hemerythrin-like"/>
    <property type="match status" value="1"/>
</dbReference>
<name>A0AA42HUD1_9BURK</name>
<evidence type="ECO:0000256" key="3">
    <source>
        <dbReference type="ARBA" id="ARBA00023004"/>
    </source>
</evidence>
<comment type="caution">
    <text evidence="4">The sequence shown here is derived from an EMBL/GenBank/DDBJ whole genome shotgun (WGS) entry which is preliminary data.</text>
</comment>
<evidence type="ECO:0008006" key="6">
    <source>
        <dbReference type="Google" id="ProtNLM"/>
    </source>
</evidence>
<evidence type="ECO:0000256" key="1">
    <source>
        <dbReference type="ARBA" id="ARBA00010587"/>
    </source>
</evidence>
<organism evidence="4 5">
    <name type="scientific">Comamonas aquatica</name>
    <dbReference type="NCBI Taxonomy" id="225991"/>
    <lineage>
        <taxon>Bacteria</taxon>
        <taxon>Pseudomonadati</taxon>
        <taxon>Pseudomonadota</taxon>
        <taxon>Betaproteobacteria</taxon>
        <taxon>Burkholderiales</taxon>
        <taxon>Comamonadaceae</taxon>
        <taxon>Comamonas</taxon>
    </lineage>
</organism>
<sequence>MNAIPRWSPSMSVRDPVLDAQHIELLELCRTVLELMQHDIYKGELCIQRLEEISHVLREHDCLEASKLLARGEHLPDQLRLNRAMAQQQLEELALTVNMHDMPQAKFQMLLCNWIQYHLH</sequence>
<dbReference type="Proteomes" id="UP001158297">
    <property type="component" value="Unassembled WGS sequence"/>
</dbReference>
<dbReference type="GO" id="GO:0046872">
    <property type="term" value="F:metal ion binding"/>
    <property type="evidence" value="ECO:0007669"/>
    <property type="project" value="UniProtKB-KW"/>
</dbReference>
<proteinExistence type="inferred from homology"/>
<evidence type="ECO:0000256" key="2">
    <source>
        <dbReference type="ARBA" id="ARBA00022723"/>
    </source>
</evidence>
<reference evidence="4" key="1">
    <citation type="submission" date="2022-09" db="EMBL/GenBank/DDBJ databases">
        <title>Intensive care unit water sources are persistently colonized with multi-drug resistant bacteria and are the site of extensive horizontal gene transfer of antibiotic resistance genes.</title>
        <authorList>
            <person name="Diorio-Toth L."/>
        </authorList>
    </citation>
    <scope>NUCLEOTIDE SEQUENCE</scope>
    <source>
        <strain evidence="4">GD04130</strain>
    </source>
</reference>
<dbReference type="EMBL" id="JAODZU010000025">
    <property type="protein sequence ID" value="MDH0364707.1"/>
    <property type="molecule type" value="Genomic_DNA"/>
</dbReference>
<evidence type="ECO:0000313" key="5">
    <source>
        <dbReference type="Proteomes" id="UP001158297"/>
    </source>
</evidence>
<protein>
    <recommendedName>
        <fullName evidence="6">Hemerythrin-like domain-containing protein</fullName>
    </recommendedName>
</protein>
<dbReference type="InterPro" id="IPR035938">
    <property type="entry name" value="Hemerythrin-like_sf"/>
</dbReference>
<evidence type="ECO:0000313" key="4">
    <source>
        <dbReference type="EMBL" id="MDH0364707.1"/>
    </source>
</evidence>
<dbReference type="RefSeq" id="WP_260675700.1">
    <property type="nucleotide sequence ID" value="NZ_CP104280.1"/>
</dbReference>
<dbReference type="AlphaFoldDB" id="A0AA42HUD1"/>
<keyword evidence="3" id="KW-0408">Iron</keyword>